<gene>
    <name evidence="1" type="ORF">PoB_003132600</name>
</gene>
<accession>A0AAV4A962</accession>
<protein>
    <submittedName>
        <fullName evidence="1">Uncharacterized protein</fullName>
    </submittedName>
</protein>
<reference evidence="1 2" key="1">
    <citation type="journal article" date="2021" name="Elife">
        <title>Chloroplast acquisition without the gene transfer in kleptoplastic sea slugs, Plakobranchus ocellatus.</title>
        <authorList>
            <person name="Maeda T."/>
            <person name="Takahashi S."/>
            <person name="Yoshida T."/>
            <person name="Shimamura S."/>
            <person name="Takaki Y."/>
            <person name="Nagai Y."/>
            <person name="Toyoda A."/>
            <person name="Suzuki Y."/>
            <person name="Arimoto A."/>
            <person name="Ishii H."/>
            <person name="Satoh N."/>
            <person name="Nishiyama T."/>
            <person name="Hasebe M."/>
            <person name="Maruyama T."/>
            <person name="Minagawa J."/>
            <person name="Obokata J."/>
            <person name="Shigenobu S."/>
        </authorList>
    </citation>
    <scope>NUCLEOTIDE SEQUENCE [LARGE SCALE GENOMIC DNA]</scope>
</reference>
<keyword evidence="2" id="KW-1185">Reference proteome</keyword>
<organism evidence="1 2">
    <name type="scientific">Plakobranchus ocellatus</name>
    <dbReference type="NCBI Taxonomy" id="259542"/>
    <lineage>
        <taxon>Eukaryota</taxon>
        <taxon>Metazoa</taxon>
        <taxon>Spiralia</taxon>
        <taxon>Lophotrochozoa</taxon>
        <taxon>Mollusca</taxon>
        <taxon>Gastropoda</taxon>
        <taxon>Heterobranchia</taxon>
        <taxon>Euthyneura</taxon>
        <taxon>Panpulmonata</taxon>
        <taxon>Sacoglossa</taxon>
        <taxon>Placobranchoidea</taxon>
        <taxon>Plakobranchidae</taxon>
        <taxon>Plakobranchus</taxon>
    </lineage>
</organism>
<sequence>MPGMEFISVIRWSGQITLRSGGAGQLTKVDSMASKICHGYYMDDCVKICATSMFNELKKKNNKKNMFALKTKRRPTLEAAVNVSNNTCFEIVSFFGESATCRSVEAILCVLQPGVTSLALLDKGKGGAITDHA</sequence>
<dbReference type="AlphaFoldDB" id="A0AAV4A962"/>
<evidence type="ECO:0000313" key="2">
    <source>
        <dbReference type="Proteomes" id="UP000735302"/>
    </source>
</evidence>
<dbReference type="EMBL" id="BLXT01003741">
    <property type="protein sequence ID" value="GFO04821.1"/>
    <property type="molecule type" value="Genomic_DNA"/>
</dbReference>
<comment type="caution">
    <text evidence="1">The sequence shown here is derived from an EMBL/GenBank/DDBJ whole genome shotgun (WGS) entry which is preliminary data.</text>
</comment>
<dbReference type="Proteomes" id="UP000735302">
    <property type="component" value="Unassembled WGS sequence"/>
</dbReference>
<evidence type="ECO:0000313" key="1">
    <source>
        <dbReference type="EMBL" id="GFO04821.1"/>
    </source>
</evidence>
<name>A0AAV4A962_9GAST</name>
<proteinExistence type="predicted"/>